<dbReference type="EMBL" id="JAGGJX010000006">
    <property type="protein sequence ID" value="MBP1856111.1"/>
    <property type="molecule type" value="Genomic_DNA"/>
</dbReference>
<dbReference type="SUPFAM" id="SSF55136">
    <property type="entry name" value="Probable bacterial effector-binding domain"/>
    <property type="match status" value="1"/>
</dbReference>
<name>A0ABS4EDV1_9FIRM</name>
<protein>
    <submittedName>
        <fullName evidence="7">DNA-binding transcriptional MerR regulator</fullName>
    </submittedName>
</protein>
<evidence type="ECO:0000256" key="1">
    <source>
        <dbReference type="ARBA" id="ARBA00022491"/>
    </source>
</evidence>
<keyword evidence="4" id="KW-0804">Transcription</keyword>
<dbReference type="InterPro" id="IPR047057">
    <property type="entry name" value="MerR_fam"/>
</dbReference>
<dbReference type="PANTHER" id="PTHR30204">
    <property type="entry name" value="REDOX-CYCLING DRUG-SENSING TRANSCRIPTIONAL ACTIVATOR SOXR"/>
    <property type="match status" value="1"/>
</dbReference>
<sequence>MIKYLSIGEMARLHKISIQTLRYYDQIDLFKPVHVDFDSGYRYYSIDQFSQLDLIKYLKYLGMSLKEIKLNLDNSNEEILKLLNSKIGLVEDKIKELELIKKVLSSKKDTIEKGFKSDEVGKIVRKHITKRSILSISYEEGLTHEETLELSRRQIANILEENISVFYGGVSGLISIDNFLKKEKVNYENSFVTVERDLFNEKSQKYISEISSGDFICMTYKGDYSGNYEPIKKLVDYVEYKRIPVEDYIYEIPIIDPLSVSEKDDLLTEIQIQVKKREIDTRCLV</sequence>
<dbReference type="CDD" id="cd01107">
    <property type="entry name" value="HTH_BmrR"/>
    <property type="match status" value="1"/>
</dbReference>
<dbReference type="Gene3D" id="3.20.80.10">
    <property type="entry name" value="Regulatory factor, effector binding domain"/>
    <property type="match status" value="1"/>
</dbReference>
<evidence type="ECO:0000313" key="8">
    <source>
        <dbReference type="Proteomes" id="UP000767291"/>
    </source>
</evidence>
<keyword evidence="8" id="KW-1185">Reference proteome</keyword>
<gene>
    <name evidence="7" type="ORF">J2Z43_002513</name>
</gene>
<dbReference type="Gene3D" id="1.10.1660.10">
    <property type="match status" value="1"/>
</dbReference>
<reference evidence="7 8" key="1">
    <citation type="submission" date="2021-03" db="EMBL/GenBank/DDBJ databases">
        <title>Genomic Encyclopedia of Type Strains, Phase IV (KMG-IV): sequencing the most valuable type-strain genomes for metagenomic binning, comparative biology and taxonomic classification.</title>
        <authorList>
            <person name="Goeker M."/>
        </authorList>
    </citation>
    <scope>NUCLEOTIDE SEQUENCE [LARGE SCALE GENOMIC DNA]</scope>
    <source>
        <strain evidence="7 8">DSM 1289</strain>
    </source>
</reference>
<keyword evidence="3 7" id="KW-0238">DNA-binding</keyword>
<evidence type="ECO:0000313" key="7">
    <source>
        <dbReference type="EMBL" id="MBP1856111.1"/>
    </source>
</evidence>
<accession>A0ABS4EDV1</accession>
<dbReference type="InterPro" id="IPR011256">
    <property type="entry name" value="Reg_factor_effector_dom_sf"/>
</dbReference>
<evidence type="ECO:0000256" key="4">
    <source>
        <dbReference type="ARBA" id="ARBA00023163"/>
    </source>
</evidence>
<dbReference type="InterPro" id="IPR009061">
    <property type="entry name" value="DNA-bd_dom_put_sf"/>
</dbReference>
<dbReference type="InterPro" id="IPR000551">
    <property type="entry name" value="MerR-type_HTH_dom"/>
</dbReference>
<organism evidence="7 8">
    <name type="scientific">Metaclostridioides mangenotii</name>
    <dbReference type="NCBI Taxonomy" id="1540"/>
    <lineage>
        <taxon>Bacteria</taxon>
        <taxon>Bacillati</taxon>
        <taxon>Bacillota</taxon>
        <taxon>Clostridia</taxon>
        <taxon>Peptostreptococcales</taxon>
        <taxon>Peptostreptococcaceae</taxon>
        <taxon>Metaclostridioides</taxon>
    </lineage>
</organism>
<evidence type="ECO:0000256" key="3">
    <source>
        <dbReference type="ARBA" id="ARBA00023125"/>
    </source>
</evidence>
<evidence type="ECO:0000259" key="6">
    <source>
        <dbReference type="PROSITE" id="PS50937"/>
    </source>
</evidence>
<dbReference type="GO" id="GO:0003677">
    <property type="term" value="F:DNA binding"/>
    <property type="evidence" value="ECO:0007669"/>
    <property type="project" value="UniProtKB-KW"/>
</dbReference>
<dbReference type="PANTHER" id="PTHR30204:SF69">
    <property type="entry name" value="MERR-FAMILY TRANSCRIPTIONAL REGULATOR"/>
    <property type="match status" value="1"/>
</dbReference>
<keyword evidence="1" id="KW-0678">Repressor</keyword>
<feature type="coiled-coil region" evidence="5">
    <location>
        <begin position="65"/>
        <end position="100"/>
    </location>
</feature>
<dbReference type="Pfam" id="PF13411">
    <property type="entry name" value="MerR_1"/>
    <property type="match status" value="1"/>
</dbReference>
<dbReference type="RefSeq" id="WP_209457457.1">
    <property type="nucleotide sequence ID" value="NZ_BAAACS010000016.1"/>
</dbReference>
<keyword evidence="5" id="KW-0175">Coiled coil</keyword>
<dbReference type="SMART" id="SM00422">
    <property type="entry name" value="HTH_MERR"/>
    <property type="match status" value="1"/>
</dbReference>
<dbReference type="SUPFAM" id="SSF46955">
    <property type="entry name" value="Putative DNA-binding domain"/>
    <property type="match status" value="1"/>
</dbReference>
<evidence type="ECO:0000256" key="2">
    <source>
        <dbReference type="ARBA" id="ARBA00023015"/>
    </source>
</evidence>
<dbReference type="PROSITE" id="PS50937">
    <property type="entry name" value="HTH_MERR_2"/>
    <property type="match status" value="1"/>
</dbReference>
<evidence type="ECO:0000256" key="5">
    <source>
        <dbReference type="SAM" id="Coils"/>
    </source>
</evidence>
<dbReference type="Proteomes" id="UP000767291">
    <property type="component" value="Unassembled WGS sequence"/>
</dbReference>
<comment type="caution">
    <text evidence="7">The sequence shown here is derived from an EMBL/GenBank/DDBJ whole genome shotgun (WGS) entry which is preliminary data.</text>
</comment>
<feature type="domain" description="HTH merR-type" evidence="6">
    <location>
        <begin position="4"/>
        <end position="74"/>
    </location>
</feature>
<keyword evidence="2" id="KW-0805">Transcription regulation</keyword>
<proteinExistence type="predicted"/>